<dbReference type="OrthoDB" id="2947858at2759"/>
<feature type="signal peptide" evidence="2">
    <location>
        <begin position="1"/>
        <end position="23"/>
    </location>
</feature>
<evidence type="ECO:0000313" key="3">
    <source>
        <dbReference type="EMBL" id="THU85249.1"/>
    </source>
</evidence>
<accession>A0A4S8L951</accession>
<reference evidence="3 4" key="1">
    <citation type="journal article" date="2019" name="Nat. Ecol. Evol.">
        <title>Megaphylogeny resolves global patterns of mushroom evolution.</title>
        <authorList>
            <person name="Varga T."/>
            <person name="Krizsan K."/>
            <person name="Foldi C."/>
            <person name="Dima B."/>
            <person name="Sanchez-Garcia M."/>
            <person name="Sanchez-Ramirez S."/>
            <person name="Szollosi G.J."/>
            <person name="Szarkandi J.G."/>
            <person name="Papp V."/>
            <person name="Albert L."/>
            <person name="Andreopoulos W."/>
            <person name="Angelini C."/>
            <person name="Antonin V."/>
            <person name="Barry K.W."/>
            <person name="Bougher N.L."/>
            <person name="Buchanan P."/>
            <person name="Buyck B."/>
            <person name="Bense V."/>
            <person name="Catcheside P."/>
            <person name="Chovatia M."/>
            <person name="Cooper J."/>
            <person name="Damon W."/>
            <person name="Desjardin D."/>
            <person name="Finy P."/>
            <person name="Geml J."/>
            <person name="Haridas S."/>
            <person name="Hughes K."/>
            <person name="Justo A."/>
            <person name="Karasinski D."/>
            <person name="Kautmanova I."/>
            <person name="Kiss B."/>
            <person name="Kocsube S."/>
            <person name="Kotiranta H."/>
            <person name="LaButti K.M."/>
            <person name="Lechner B.E."/>
            <person name="Liimatainen K."/>
            <person name="Lipzen A."/>
            <person name="Lukacs Z."/>
            <person name="Mihaltcheva S."/>
            <person name="Morgado L.N."/>
            <person name="Niskanen T."/>
            <person name="Noordeloos M.E."/>
            <person name="Ohm R.A."/>
            <person name="Ortiz-Santana B."/>
            <person name="Ovrebo C."/>
            <person name="Racz N."/>
            <person name="Riley R."/>
            <person name="Savchenko A."/>
            <person name="Shiryaev A."/>
            <person name="Soop K."/>
            <person name="Spirin V."/>
            <person name="Szebenyi C."/>
            <person name="Tomsovsky M."/>
            <person name="Tulloss R.E."/>
            <person name="Uehling J."/>
            <person name="Grigoriev I.V."/>
            <person name="Vagvolgyi C."/>
            <person name="Papp T."/>
            <person name="Martin F.M."/>
            <person name="Miettinen O."/>
            <person name="Hibbett D.S."/>
            <person name="Nagy L.G."/>
        </authorList>
    </citation>
    <scope>NUCLEOTIDE SEQUENCE [LARGE SCALE GENOMIC DNA]</scope>
    <source>
        <strain evidence="3 4">CBS 962.96</strain>
    </source>
</reference>
<protein>
    <submittedName>
        <fullName evidence="3">Uncharacterized protein</fullName>
    </submittedName>
</protein>
<evidence type="ECO:0000256" key="2">
    <source>
        <dbReference type="SAM" id="SignalP"/>
    </source>
</evidence>
<feature type="chain" id="PRO_5020419325" evidence="2">
    <location>
        <begin position="24"/>
        <end position="290"/>
    </location>
</feature>
<gene>
    <name evidence="3" type="ORF">K435DRAFT_806061</name>
</gene>
<evidence type="ECO:0000313" key="4">
    <source>
        <dbReference type="Proteomes" id="UP000297245"/>
    </source>
</evidence>
<name>A0A4S8L951_DENBC</name>
<keyword evidence="1" id="KW-0175">Coiled coil</keyword>
<sequence length="290" mass="32818">MISSIHRASKISIILFLEDPILCATVEVGQFVDLIWDNPDIACWTTMKNVFYASMGKSESSLPSIRKAFTLVDDQKPYIASIFKEYFDSVTQSKEGATMVSFKEQEVQKTLESQPTRASLLDMRKFGIPALPATAEYSKTNQRLGLDPDEPNDAWFAISAATLYFVAPTDLSPEISRKMESATREAALGVLGFSIFEWLEKAASPRLLNSIAFDALTLLKEKDRRDIHNDAKYLELLQEAEKKLDKARRQRDTKQKEKWTQRVLAIKAVRTYEGYTQGPGKPTWKLGFLS</sequence>
<keyword evidence="2" id="KW-0732">Signal</keyword>
<dbReference type="AlphaFoldDB" id="A0A4S8L951"/>
<dbReference type="Proteomes" id="UP000297245">
    <property type="component" value="Unassembled WGS sequence"/>
</dbReference>
<feature type="coiled-coil region" evidence="1">
    <location>
        <begin position="230"/>
        <end position="257"/>
    </location>
</feature>
<keyword evidence="4" id="KW-1185">Reference proteome</keyword>
<proteinExistence type="predicted"/>
<organism evidence="3 4">
    <name type="scientific">Dendrothele bispora (strain CBS 962.96)</name>
    <dbReference type="NCBI Taxonomy" id="1314807"/>
    <lineage>
        <taxon>Eukaryota</taxon>
        <taxon>Fungi</taxon>
        <taxon>Dikarya</taxon>
        <taxon>Basidiomycota</taxon>
        <taxon>Agaricomycotina</taxon>
        <taxon>Agaricomycetes</taxon>
        <taxon>Agaricomycetidae</taxon>
        <taxon>Agaricales</taxon>
        <taxon>Agaricales incertae sedis</taxon>
        <taxon>Dendrothele</taxon>
    </lineage>
</organism>
<evidence type="ECO:0000256" key="1">
    <source>
        <dbReference type="SAM" id="Coils"/>
    </source>
</evidence>
<dbReference type="EMBL" id="ML179558">
    <property type="protein sequence ID" value="THU85249.1"/>
    <property type="molecule type" value="Genomic_DNA"/>
</dbReference>